<dbReference type="AlphaFoldDB" id="A0A0A9DCY5"/>
<accession>A0A0A9DCY5</accession>
<dbReference type="EMBL" id="GBRH01213347">
    <property type="protein sequence ID" value="JAD84548.1"/>
    <property type="molecule type" value="Transcribed_RNA"/>
</dbReference>
<proteinExistence type="predicted"/>
<feature type="region of interest" description="Disordered" evidence="1">
    <location>
        <begin position="20"/>
        <end position="43"/>
    </location>
</feature>
<sequence length="64" mass="6929">MLNTALIGADRAVHVLHNPDHARPLLPAPSPRSSALSPRSSASRSHAALTIDSTPWPVRWLMVK</sequence>
<organism evidence="2">
    <name type="scientific">Arundo donax</name>
    <name type="common">Giant reed</name>
    <name type="synonym">Donax arundinaceus</name>
    <dbReference type="NCBI Taxonomy" id="35708"/>
    <lineage>
        <taxon>Eukaryota</taxon>
        <taxon>Viridiplantae</taxon>
        <taxon>Streptophyta</taxon>
        <taxon>Embryophyta</taxon>
        <taxon>Tracheophyta</taxon>
        <taxon>Spermatophyta</taxon>
        <taxon>Magnoliopsida</taxon>
        <taxon>Liliopsida</taxon>
        <taxon>Poales</taxon>
        <taxon>Poaceae</taxon>
        <taxon>PACMAD clade</taxon>
        <taxon>Arundinoideae</taxon>
        <taxon>Arundineae</taxon>
        <taxon>Arundo</taxon>
    </lineage>
</organism>
<feature type="compositionally biased region" description="Low complexity" evidence="1">
    <location>
        <begin position="31"/>
        <end position="43"/>
    </location>
</feature>
<reference evidence="2" key="2">
    <citation type="journal article" date="2015" name="Data Brief">
        <title>Shoot transcriptome of the giant reed, Arundo donax.</title>
        <authorList>
            <person name="Barrero R.A."/>
            <person name="Guerrero F.D."/>
            <person name="Moolhuijzen P."/>
            <person name="Goolsby J.A."/>
            <person name="Tidwell J."/>
            <person name="Bellgard S.E."/>
            <person name="Bellgard M.I."/>
        </authorList>
    </citation>
    <scope>NUCLEOTIDE SEQUENCE</scope>
    <source>
        <tissue evidence="2">Shoot tissue taken approximately 20 cm above the soil surface</tissue>
    </source>
</reference>
<evidence type="ECO:0000313" key="2">
    <source>
        <dbReference type="EMBL" id="JAD84548.1"/>
    </source>
</evidence>
<reference evidence="2" key="1">
    <citation type="submission" date="2014-09" db="EMBL/GenBank/DDBJ databases">
        <authorList>
            <person name="Magalhaes I.L.F."/>
            <person name="Oliveira U."/>
            <person name="Santos F.R."/>
            <person name="Vidigal T.H.D.A."/>
            <person name="Brescovit A.D."/>
            <person name="Santos A.J."/>
        </authorList>
    </citation>
    <scope>NUCLEOTIDE SEQUENCE</scope>
    <source>
        <tissue evidence="2">Shoot tissue taken approximately 20 cm above the soil surface</tissue>
    </source>
</reference>
<protein>
    <submittedName>
        <fullName evidence="2">Uncharacterized protein</fullName>
    </submittedName>
</protein>
<evidence type="ECO:0000256" key="1">
    <source>
        <dbReference type="SAM" id="MobiDB-lite"/>
    </source>
</evidence>
<name>A0A0A9DCY5_ARUDO</name>